<dbReference type="PANTHER" id="PTHR19288:SF46">
    <property type="entry name" value="HALOACID DEHALOGENASE-LIKE HYDROLASE DOMAIN-CONTAINING PROTEIN 2"/>
    <property type="match status" value="1"/>
</dbReference>
<dbReference type="Pfam" id="PF13344">
    <property type="entry name" value="Hydrolase_6"/>
    <property type="match status" value="1"/>
</dbReference>
<organism evidence="1">
    <name type="scientific">Fervidobacterium pennivorans</name>
    <dbReference type="NCBI Taxonomy" id="93466"/>
    <lineage>
        <taxon>Bacteria</taxon>
        <taxon>Thermotogati</taxon>
        <taxon>Thermotogota</taxon>
        <taxon>Thermotogae</taxon>
        <taxon>Thermotogales</taxon>
        <taxon>Fervidobacteriaceae</taxon>
        <taxon>Fervidobacterium</taxon>
    </lineage>
</organism>
<dbReference type="InterPro" id="IPR029044">
    <property type="entry name" value="Nucleotide-diphossugar_trans"/>
</dbReference>
<accession>A0A832IK46</accession>
<evidence type="ECO:0000313" key="1">
    <source>
        <dbReference type="EMBL" id="HHD39963.1"/>
    </source>
</evidence>
<reference evidence="1" key="1">
    <citation type="journal article" date="2020" name="mSystems">
        <title>Genome- and Community-Level Interaction Insights into Carbon Utilization and Element Cycling Functions of Hydrothermarchaeota in Hydrothermal Sediment.</title>
        <authorList>
            <person name="Zhou Z."/>
            <person name="Liu Y."/>
            <person name="Xu W."/>
            <person name="Pan J."/>
            <person name="Luo Z.H."/>
            <person name="Li M."/>
        </authorList>
    </citation>
    <scope>NUCLEOTIDE SEQUENCE [LARGE SCALE GENOMIC DNA]</scope>
    <source>
        <strain evidence="1">SpSt-101</strain>
    </source>
</reference>
<name>A0A832IK46_FERPE</name>
<dbReference type="SUPFAM" id="SSF56784">
    <property type="entry name" value="HAD-like"/>
    <property type="match status" value="1"/>
</dbReference>
<keyword evidence="1" id="KW-0378">Hydrolase</keyword>
<dbReference type="InterPro" id="IPR006357">
    <property type="entry name" value="HAD-SF_hydro_IIA"/>
</dbReference>
<protein>
    <submittedName>
        <fullName evidence="1">HAD-IIA family hydrolase</fullName>
    </submittedName>
</protein>
<dbReference type="InterPro" id="IPR023214">
    <property type="entry name" value="HAD_sf"/>
</dbReference>
<dbReference type="GO" id="GO:0016791">
    <property type="term" value="F:phosphatase activity"/>
    <property type="evidence" value="ECO:0007669"/>
    <property type="project" value="TreeGrafter"/>
</dbReference>
<dbReference type="Pfam" id="PF13242">
    <property type="entry name" value="Hydrolase_like"/>
    <property type="match status" value="1"/>
</dbReference>
<dbReference type="EMBL" id="DRUO01000041">
    <property type="protein sequence ID" value="HHD39963.1"/>
    <property type="molecule type" value="Genomic_DNA"/>
</dbReference>
<gene>
    <name evidence="1" type="ORF">ENL60_00510</name>
</gene>
<proteinExistence type="predicted"/>
<dbReference type="NCBIfam" id="TIGR01460">
    <property type="entry name" value="HAD-SF-IIA"/>
    <property type="match status" value="1"/>
</dbReference>
<dbReference type="GO" id="GO:0005737">
    <property type="term" value="C:cytoplasm"/>
    <property type="evidence" value="ECO:0007669"/>
    <property type="project" value="TreeGrafter"/>
</dbReference>
<comment type="caution">
    <text evidence="1">The sequence shown here is derived from an EMBL/GenBank/DDBJ whole genome shotgun (WGS) entry which is preliminary data.</text>
</comment>
<sequence>MKIVVENGKVVHISKKVPQHEAFGNSIDLYKIDRAAFKILENIVERIISEDRNLWFEVALDELLKKVEFKPFDISERNWAEIDNYDDLYEAELAFSTFSLKNKKAFVFDLDGTVYVGNEPIRGTVDFIIKYSDKYDIYFMSNNTSKEPIMYVEKLKSYGIKTTVDKVITPITALVGFLKANEITKIYPIGSNAFQRALKEHLPRISFTNKQGQCQAVVVAYDTELTYEKLRIASILLREPNVKLLATHQDIVCPTEHGNIPDIGTIIEILRMTTGRQPDRIFGKPNPDLLKPVLEKYEKSELVIVGDRLYTDKAMADKLGVDFILVLSGETKREEVEKEEKFPALILKDLSHLEWL</sequence>
<dbReference type="InterPro" id="IPR036412">
    <property type="entry name" value="HAD-like_sf"/>
</dbReference>
<dbReference type="PANTHER" id="PTHR19288">
    <property type="entry name" value="4-NITROPHENYLPHOSPHATASE-RELATED"/>
    <property type="match status" value="1"/>
</dbReference>
<dbReference type="AlphaFoldDB" id="A0A832IK46"/>
<dbReference type="Gene3D" id="3.90.550.10">
    <property type="entry name" value="Spore Coat Polysaccharide Biosynthesis Protein SpsA, Chain A"/>
    <property type="match status" value="1"/>
</dbReference>
<dbReference type="Gene3D" id="3.40.50.1000">
    <property type="entry name" value="HAD superfamily/HAD-like"/>
    <property type="match status" value="2"/>
</dbReference>